<dbReference type="OrthoDB" id="10254945at2759"/>
<keyword evidence="4 7" id="KW-0479">Metal-binding</keyword>
<dbReference type="FunFam" id="3.30.540.10:FF:000004">
    <property type="entry name" value="Inositol-1-monophosphatase"/>
    <property type="match status" value="1"/>
</dbReference>
<keyword evidence="6 7" id="KW-0460">Magnesium</keyword>
<dbReference type="CDD" id="cd01639">
    <property type="entry name" value="IMPase"/>
    <property type="match status" value="1"/>
</dbReference>
<gene>
    <name evidence="9" type="ORF">FISHEDRAFT_66516</name>
</gene>
<evidence type="ECO:0000313" key="9">
    <source>
        <dbReference type="EMBL" id="KIY46261.1"/>
    </source>
</evidence>
<feature type="binding site" evidence="7">
    <location>
        <position position="102"/>
    </location>
    <ligand>
        <name>Mg(2+)</name>
        <dbReference type="ChEBI" id="CHEBI:18420"/>
        <label>1</label>
        <note>catalytic</note>
    </ligand>
</feature>
<evidence type="ECO:0000256" key="8">
    <source>
        <dbReference type="RuleBase" id="RU364068"/>
    </source>
</evidence>
<dbReference type="GO" id="GO:0046872">
    <property type="term" value="F:metal ion binding"/>
    <property type="evidence" value="ECO:0007669"/>
    <property type="project" value="UniProtKB-KW"/>
</dbReference>
<organism evidence="9 10">
    <name type="scientific">Fistulina hepatica ATCC 64428</name>
    <dbReference type="NCBI Taxonomy" id="1128425"/>
    <lineage>
        <taxon>Eukaryota</taxon>
        <taxon>Fungi</taxon>
        <taxon>Dikarya</taxon>
        <taxon>Basidiomycota</taxon>
        <taxon>Agaricomycotina</taxon>
        <taxon>Agaricomycetes</taxon>
        <taxon>Agaricomycetidae</taxon>
        <taxon>Agaricales</taxon>
        <taxon>Fistulinaceae</taxon>
        <taxon>Fistulina</taxon>
    </lineage>
</organism>
<dbReference type="InterPro" id="IPR020550">
    <property type="entry name" value="Inositol_monophosphatase_CS"/>
</dbReference>
<dbReference type="SUPFAM" id="SSF56655">
    <property type="entry name" value="Carbohydrate phosphatase"/>
    <property type="match status" value="1"/>
</dbReference>
<dbReference type="Gene3D" id="3.40.190.80">
    <property type="match status" value="1"/>
</dbReference>
<dbReference type="PROSITE" id="PS00630">
    <property type="entry name" value="IMP_2"/>
    <property type="match status" value="1"/>
</dbReference>
<evidence type="ECO:0000256" key="5">
    <source>
        <dbReference type="ARBA" id="ARBA00022801"/>
    </source>
</evidence>
<dbReference type="Proteomes" id="UP000054144">
    <property type="component" value="Unassembled WGS sequence"/>
</dbReference>
<dbReference type="InterPro" id="IPR033942">
    <property type="entry name" value="IMPase"/>
</dbReference>
<evidence type="ECO:0000256" key="3">
    <source>
        <dbReference type="ARBA" id="ARBA00009759"/>
    </source>
</evidence>
<dbReference type="AlphaFoldDB" id="A0A0D7A8K6"/>
<dbReference type="Gene3D" id="3.30.540.10">
    <property type="entry name" value="Fructose-1,6-Bisphosphatase, subunit A, domain 1"/>
    <property type="match status" value="1"/>
</dbReference>
<name>A0A0D7A8K6_9AGAR</name>
<evidence type="ECO:0000256" key="4">
    <source>
        <dbReference type="ARBA" id="ARBA00022723"/>
    </source>
</evidence>
<dbReference type="PANTHER" id="PTHR20854">
    <property type="entry name" value="INOSITOL MONOPHOSPHATASE"/>
    <property type="match status" value="1"/>
</dbReference>
<dbReference type="GO" id="GO:0046854">
    <property type="term" value="P:phosphatidylinositol phosphate biosynthetic process"/>
    <property type="evidence" value="ECO:0007669"/>
    <property type="project" value="InterPro"/>
</dbReference>
<keyword evidence="5 8" id="KW-0378">Hydrolase</keyword>
<dbReference type="InterPro" id="IPR020583">
    <property type="entry name" value="Inositol_monoP_metal-BS"/>
</dbReference>
<evidence type="ECO:0000256" key="6">
    <source>
        <dbReference type="ARBA" id="ARBA00022842"/>
    </source>
</evidence>
<dbReference type="PANTHER" id="PTHR20854:SF4">
    <property type="entry name" value="INOSITOL-1-MONOPHOSPHATASE-RELATED"/>
    <property type="match status" value="1"/>
</dbReference>
<keyword evidence="10" id="KW-1185">Reference proteome</keyword>
<dbReference type="EMBL" id="KN882038">
    <property type="protein sequence ID" value="KIY46261.1"/>
    <property type="molecule type" value="Genomic_DNA"/>
</dbReference>
<dbReference type="GO" id="GO:0006021">
    <property type="term" value="P:inositol biosynthetic process"/>
    <property type="evidence" value="ECO:0007669"/>
    <property type="project" value="UniProtKB-UniPathway"/>
</dbReference>
<sequence>MAAELTPDVLQTIHDFAIELCRTAGDLIREGSAAIRAASTSDVNEKKNSVDLVTEYDVRVEELVIKKIAEKYPAFKFIGEESWSAGKRPTLTDEPTFCVDPIDGTTNFVHGFPFACISLALIYKKTPVIGVVYNPFLEHLYTGIKGKGSYLTRGTSAPLKLPLTAGPKPLPSLSQGLIAVEWGSDRAQATLEKKAQSFYRLAGDPVQGVQGGRMAHSLRSMGSAALNFCMVAQGGLDMYWEIGCYPWDVAAGVVIAEEAGGLCTGSHELFAATKDTSRFGVVEEDVLLGRKYLVIRGIAPGAGETSKDAQRRLMEGFYATVDDVDPN</sequence>
<accession>A0A0D7A8K6</accession>
<dbReference type="GO" id="GO:0007165">
    <property type="term" value="P:signal transduction"/>
    <property type="evidence" value="ECO:0007669"/>
    <property type="project" value="TreeGrafter"/>
</dbReference>
<dbReference type="PRINTS" id="PR00377">
    <property type="entry name" value="IMPHPHTASES"/>
</dbReference>
<dbReference type="EC" id="3.1.3.25" evidence="8"/>
<dbReference type="GO" id="GO:0008934">
    <property type="term" value="F:inositol monophosphate 1-phosphatase activity"/>
    <property type="evidence" value="ECO:0007669"/>
    <property type="project" value="InterPro"/>
</dbReference>
<feature type="binding site" evidence="7">
    <location>
        <position position="100"/>
    </location>
    <ligand>
        <name>Mg(2+)</name>
        <dbReference type="ChEBI" id="CHEBI:18420"/>
        <label>1</label>
        <note>catalytic</note>
    </ligand>
</feature>
<dbReference type="Pfam" id="PF00459">
    <property type="entry name" value="Inositol_P"/>
    <property type="match status" value="1"/>
</dbReference>
<protein>
    <recommendedName>
        <fullName evidence="8">Inositol-1-monophosphatase</fullName>
        <ecNumber evidence="8">3.1.3.25</ecNumber>
    </recommendedName>
</protein>
<proteinExistence type="inferred from homology"/>
<comment type="cofactor">
    <cofactor evidence="2 7 8">
        <name>Mg(2+)</name>
        <dbReference type="ChEBI" id="CHEBI:18420"/>
    </cofactor>
</comment>
<comment type="catalytic activity">
    <reaction evidence="1 8">
        <text>a myo-inositol phosphate + H2O = myo-inositol + phosphate</text>
        <dbReference type="Rhea" id="RHEA:24056"/>
        <dbReference type="ChEBI" id="CHEBI:15377"/>
        <dbReference type="ChEBI" id="CHEBI:17268"/>
        <dbReference type="ChEBI" id="CHEBI:43474"/>
        <dbReference type="ChEBI" id="CHEBI:84139"/>
        <dbReference type="EC" id="3.1.3.25"/>
    </reaction>
</comment>
<evidence type="ECO:0000256" key="7">
    <source>
        <dbReference type="PIRSR" id="PIRSR600760-2"/>
    </source>
</evidence>
<dbReference type="UniPathway" id="UPA00823">
    <property type="reaction ID" value="UER00788"/>
</dbReference>
<dbReference type="InterPro" id="IPR000760">
    <property type="entry name" value="Inositol_monophosphatase-like"/>
</dbReference>
<evidence type="ECO:0000256" key="1">
    <source>
        <dbReference type="ARBA" id="ARBA00001033"/>
    </source>
</evidence>
<dbReference type="PROSITE" id="PS00629">
    <property type="entry name" value="IMP_1"/>
    <property type="match status" value="1"/>
</dbReference>
<evidence type="ECO:0000256" key="2">
    <source>
        <dbReference type="ARBA" id="ARBA00001946"/>
    </source>
</evidence>
<feature type="binding site" evidence="7">
    <location>
        <position position="103"/>
    </location>
    <ligand>
        <name>Mg(2+)</name>
        <dbReference type="ChEBI" id="CHEBI:18420"/>
        <label>1</label>
        <note>catalytic</note>
    </ligand>
</feature>
<evidence type="ECO:0000313" key="10">
    <source>
        <dbReference type="Proteomes" id="UP000054144"/>
    </source>
</evidence>
<comment type="pathway">
    <text evidence="8">Polyol metabolism; myo-inositol biosynthesis; myo-inositol from D-glucose 6-phosphate: step 2/2.</text>
</comment>
<reference evidence="9 10" key="1">
    <citation type="journal article" date="2015" name="Fungal Genet. Biol.">
        <title>Evolution of novel wood decay mechanisms in Agaricales revealed by the genome sequences of Fistulina hepatica and Cylindrobasidium torrendii.</title>
        <authorList>
            <person name="Floudas D."/>
            <person name="Held B.W."/>
            <person name="Riley R."/>
            <person name="Nagy L.G."/>
            <person name="Koehler G."/>
            <person name="Ransdell A.S."/>
            <person name="Younus H."/>
            <person name="Chow J."/>
            <person name="Chiniquy J."/>
            <person name="Lipzen A."/>
            <person name="Tritt A."/>
            <person name="Sun H."/>
            <person name="Haridas S."/>
            <person name="LaButti K."/>
            <person name="Ohm R.A."/>
            <person name="Kues U."/>
            <person name="Blanchette R.A."/>
            <person name="Grigoriev I.V."/>
            <person name="Minto R.E."/>
            <person name="Hibbett D.S."/>
        </authorList>
    </citation>
    <scope>NUCLEOTIDE SEQUENCE [LARGE SCALE GENOMIC DNA]</scope>
    <source>
        <strain evidence="9 10">ATCC 64428</strain>
    </source>
</reference>
<comment type="similarity">
    <text evidence="3 8">Belongs to the inositol monophosphatase superfamily.</text>
</comment>
<feature type="binding site" evidence="7">
    <location>
        <position position="80"/>
    </location>
    <ligand>
        <name>Mg(2+)</name>
        <dbReference type="ChEBI" id="CHEBI:18420"/>
        <label>1</label>
        <note>catalytic</note>
    </ligand>
</feature>
<feature type="binding site" evidence="7">
    <location>
        <position position="248"/>
    </location>
    <ligand>
        <name>Mg(2+)</name>
        <dbReference type="ChEBI" id="CHEBI:18420"/>
        <label>1</label>
        <note>catalytic</note>
    </ligand>
</feature>